<sequence length="60" mass="6591">MLTGHKVRATCAVVFQLANRPSVIHSPVAFDYLEDSLRQTPPEMLVAAAVMIAIFMLTDC</sequence>
<dbReference type="AlphaFoldDB" id="A0A8J8PEY8"/>
<organism evidence="1 2">
    <name type="scientific">Candidatus Methanomassiliicoccus intestinalis</name>
    <dbReference type="NCBI Taxonomy" id="1406512"/>
    <lineage>
        <taxon>Archaea</taxon>
        <taxon>Methanobacteriati</taxon>
        <taxon>Thermoplasmatota</taxon>
        <taxon>Thermoplasmata</taxon>
        <taxon>Methanomassiliicoccales</taxon>
        <taxon>Methanomassiliicoccaceae</taxon>
        <taxon>Methanomassiliicoccus</taxon>
    </lineage>
</organism>
<evidence type="ECO:0000313" key="1">
    <source>
        <dbReference type="EMBL" id="TQS84625.1"/>
    </source>
</evidence>
<dbReference type="EMBL" id="LVVT01000001">
    <property type="protein sequence ID" value="TQS84625.1"/>
    <property type="molecule type" value="Genomic_DNA"/>
</dbReference>
<comment type="caution">
    <text evidence="1">The sequence shown here is derived from an EMBL/GenBank/DDBJ whole genome shotgun (WGS) entry which is preliminary data.</text>
</comment>
<accession>A0A8J8PEY8</accession>
<protein>
    <submittedName>
        <fullName evidence="1">Uncharacterized protein</fullName>
    </submittedName>
</protein>
<name>A0A8J8PEY8_9ARCH</name>
<gene>
    <name evidence="1" type="ORF">A3207_00855</name>
</gene>
<dbReference type="RefSeq" id="WP_400256323.1">
    <property type="nucleotide sequence ID" value="NZ_CAYAYE010000023.1"/>
</dbReference>
<proteinExistence type="predicted"/>
<evidence type="ECO:0000313" key="2">
    <source>
        <dbReference type="Proteomes" id="UP000752814"/>
    </source>
</evidence>
<reference evidence="1" key="1">
    <citation type="submission" date="2016-03" db="EMBL/GenBank/DDBJ databases">
        <authorList>
            <person name="Borrel G."/>
            <person name="Mccann A."/>
            <person name="O'Toole P.W."/>
        </authorList>
    </citation>
    <scope>NUCLEOTIDE SEQUENCE</scope>
    <source>
        <strain evidence="1">183</strain>
    </source>
</reference>
<dbReference type="Proteomes" id="UP000752814">
    <property type="component" value="Unassembled WGS sequence"/>
</dbReference>